<name>A0A3A9K9Y9_9BACI</name>
<dbReference type="NCBIfam" id="TIGR01141">
    <property type="entry name" value="hisC"/>
    <property type="match status" value="1"/>
</dbReference>
<dbReference type="CDD" id="cd00609">
    <property type="entry name" value="AAT_like"/>
    <property type="match status" value="1"/>
</dbReference>
<evidence type="ECO:0000256" key="7">
    <source>
        <dbReference type="ARBA" id="ARBA00023102"/>
    </source>
</evidence>
<dbReference type="HAMAP" id="MF_01023">
    <property type="entry name" value="HisC_aminotrans_2"/>
    <property type="match status" value="1"/>
</dbReference>
<evidence type="ECO:0000313" key="11">
    <source>
        <dbReference type="EMBL" id="RKL67580.1"/>
    </source>
</evidence>
<dbReference type="InterPro" id="IPR015424">
    <property type="entry name" value="PyrdxlP-dep_Trfase"/>
</dbReference>
<dbReference type="RefSeq" id="WP_110935256.1">
    <property type="nucleotide sequence ID" value="NZ_KZ614146.1"/>
</dbReference>
<dbReference type="InterPro" id="IPR015422">
    <property type="entry name" value="PyrdxlP-dep_Trfase_small"/>
</dbReference>
<dbReference type="PROSITE" id="PS00599">
    <property type="entry name" value="AA_TRANSFER_CLASS_2"/>
    <property type="match status" value="1"/>
</dbReference>
<evidence type="ECO:0000256" key="5">
    <source>
        <dbReference type="ARBA" id="ARBA00022679"/>
    </source>
</evidence>
<dbReference type="GO" id="GO:0030170">
    <property type="term" value="F:pyridoxal phosphate binding"/>
    <property type="evidence" value="ECO:0007669"/>
    <property type="project" value="InterPro"/>
</dbReference>
<keyword evidence="9" id="KW-0028">Amino-acid biosynthesis</keyword>
<dbReference type="SUPFAM" id="SSF53383">
    <property type="entry name" value="PLP-dependent transferases"/>
    <property type="match status" value="1"/>
</dbReference>
<dbReference type="InterPro" id="IPR001917">
    <property type="entry name" value="Aminotrans_II_pyridoxalP_BS"/>
</dbReference>
<comment type="subunit">
    <text evidence="3 9">Homodimer.</text>
</comment>
<dbReference type="PANTHER" id="PTHR43643">
    <property type="entry name" value="HISTIDINOL-PHOSPHATE AMINOTRANSFERASE 2"/>
    <property type="match status" value="1"/>
</dbReference>
<keyword evidence="7 9" id="KW-0368">Histidine biosynthesis</keyword>
<evidence type="ECO:0000256" key="4">
    <source>
        <dbReference type="ARBA" id="ARBA00022576"/>
    </source>
</evidence>
<protein>
    <recommendedName>
        <fullName evidence="9">Histidinol-phosphate aminotransferase</fullName>
        <ecNumber evidence="9">2.6.1.9</ecNumber>
    </recommendedName>
    <alternativeName>
        <fullName evidence="9">Imidazole acetol-phosphate transaminase</fullName>
    </alternativeName>
</protein>
<feature type="modified residue" description="N6-(pyridoxal phosphate)lysine" evidence="9">
    <location>
        <position position="222"/>
    </location>
</feature>
<evidence type="ECO:0000256" key="1">
    <source>
        <dbReference type="ARBA" id="ARBA00001933"/>
    </source>
</evidence>
<evidence type="ECO:0000259" key="10">
    <source>
        <dbReference type="Pfam" id="PF00155"/>
    </source>
</evidence>
<evidence type="ECO:0000256" key="8">
    <source>
        <dbReference type="ARBA" id="ARBA00047481"/>
    </source>
</evidence>
<evidence type="ECO:0000256" key="9">
    <source>
        <dbReference type="HAMAP-Rule" id="MF_01023"/>
    </source>
</evidence>
<dbReference type="Pfam" id="PF00155">
    <property type="entry name" value="Aminotran_1_2"/>
    <property type="match status" value="1"/>
</dbReference>
<keyword evidence="12" id="KW-1185">Reference proteome</keyword>
<gene>
    <name evidence="9" type="primary">hisC</name>
    <name evidence="11" type="ORF">CR203_09525</name>
</gene>
<comment type="caution">
    <text evidence="11">The sequence shown here is derived from an EMBL/GenBank/DDBJ whole genome shotgun (WGS) entry which is preliminary data.</text>
</comment>
<dbReference type="AlphaFoldDB" id="A0A3A9K9Y9"/>
<evidence type="ECO:0000256" key="2">
    <source>
        <dbReference type="ARBA" id="ARBA00005011"/>
    </source>
</evidence>
<keyword evidence="4 9" id="KW-0032">Aminotransferase</keyword>
<organism evidence="11 12">
    <name type="scientific">Salipaludibacillus neizhouensis</name>
    <dbReference type="NCBI Taxonomy" id="885475"/>
    <lineage>
        <taxon>Bacteria</taxon>
        <taxon>Bacillati</taxon>
        <taxon>Bacillota</taxon>
        <taxon>Bacilli</taxon>
        <taxon>Bacillales</taxon>
        <taxon>Bacillaceae</taxon>
    </lineage>
</organism>
<keyword evidence="6 9" id="KW-0663">Pyridoxal phosphate</keyword>
<dbReference type="InterPro" id="IPR050106">
    <property type="entry name" value="HistidinolP_aminotransfase"/>
</dbReference>
<proteinExistence type="inferred from homology"/>
<dbReference type="OrthoDB" id="9813612at2"/>
<keyword evidence="5 9" id="KW-0808">Transferase</keyword>
<dbReference type="EMBL" id="PDOE01000003">
    <property type="protein sequence ID" value="RKL67580.1"/>
    <property type="molecule type" value="Genomic_DNA"/>
</dbReference>
<evidence type="ECO:0000313" key="12">
    <source>
        <dbReference type="Proteomes" id="UP000281498"/>
    </source>
</evidence>
<dbReference type="GO" id="GO:0004400">
    <property type="term" value="F:histidinol-phosphate transaminase activity"/>
    <property type="evidence" value="ECO:0007669"/>
    <property type="project" value="UniProtKB-UniRule"/>
</dbReference>
<dbReference type="InterPro" id="IPR004839">
    <property type="entry name" value="Aminotransferase_I/II_large"/>
</dbReference>
<dbReference type="Proteomes" id="UP000281498">
    <property type="component" value="Unassembled WGS sequence"/>
</dbReference>
<dbReference type="EC" id="2.6.1.9" evidence="9"/>
<feature type="domain" description="Aminotransferase class I/classII large" evidence="10">
    <location>
        <begin position="30"/>
        <end position="355"/>
    </location>
</feature>
<reference evidence="11 12" key="1">
    <citation type="submission" date="2017-10" db="EMBL/GenBank/DDBJ databases">
        <title>Bacillus sp. nov., a halophilic bacterium isolated from a Keqin Lake.</title>
        <authorList>
            <person name="Wang H."/>
        </authorList>
    </citation>
    <scope>NUCLEOTIDE SEQUENCE [LARGE SCALE GENOMIC DNA]</scope>
    <source>
        <strain evidence="11 12">KCTC 13187</strain>
    </source>
</reference>
<comment type="similarity">
    <text evidence="9">Belongs to the class-II pyridoxal-phosphate-dependent aminotransferase family. Histidinol-phosphate aminotransferase subfamily.</text>
</comment>
<sequence length="360" mass="40396">MNIKSSMVGLQPYQPGKPIEEVKRELGLKEVIKLASNENPYGSSPSVEKAIMEEFQNIAVYPDGYAQELRTKTANLLGVNEQQLIFGNGSDEIILILCRSFLTNEDNIVIADPTFSQYAHNAVIEGTEIKAVPLNNGVHDLDEMHKAIDDNTKMVFVCNPNNPTGTYVNEDAFMSFLKKVPKDVLVVSDEAYYEYVTAEDYPSTLPLLKDYPNLMILRTFSKAYGLASLRVGYGIGSEKLIREIDPGRGPFNTNTIAQKAALTALEDQEFIESCYRKNKTELAKYVDFCEKNGFDYYPSQANFILMDLRKPGSDIFQYLLSKGFITRNGEALGFPTSIRITVGTPEQNDKIIEELTNWLV</sequence>
<dbReference type="InterPro" id="IPR005861">
    <property type="entry name" value="HisP_aminotrans"/>
</dbReference>
<evidence type="ECO:0000256" key="6">
    <source>
        <dbReference type="ARBA" id="ARBA00022898"/>
    </source>
</evidence>
<dbReference type="UniPathway" id="UPA00031">
    <property type="reaction ID" value="UER00012"/>
</dbReference>
<comment type="catalytic activity">
    <reaction evidence="8 9">
        <text>L-histidinol phosphate + 2-oxoglutarate = 3-(imidazol-4-yl)-2-oxopropyl phosphate + L-glutamate</text>
        <dbReference type="Rhea" id="RHEA:23744"/>
        <dbReference type="ChEBI" id="CHEBI:16810"/>
        <dbReference type="ChEBI" id="CHEBI:29985"/>
        <dbReference type="ChEBI" id="CHEBI:57766"/>
        <dbReference type="ChEBI" id="CHEBI:57980"/>
        <dbReference type="EC" id="2.6.1.9"/>
    </reaction>
</comment>
<dbReference type="InterPro" id="IPR015421">
    <property type="entry name" value="PyrdxlP-dep_Trfase_major"/>
</dbReference>
<dbReference type="Gene3D" id="3.90.1150.10">
    <property type="entry name" value="Aspartate Aminotransferase, domain 1"/>
    <property type="match status" value="1"/>
</dbReference>
<comment type="cofactor">
    <cofactor evidence="1 9">
        <name>pyridoxal 5'-phosphate</name>
        <dbReference type="ChEBI" id="CHEBI:597326"/>
    </cofactor>
</comment>
<dbReference type="PANTHER" id="PTHR43643:SF3">
    <property type="entry name" value="HISTIDINOL-PHOSPHATE AMINOTRANSFERASE"/>
    <property type="match status" value="1"/>
</dbReference>
<dbReference type="GO" id="GO:0000105">
    <property type="term" value="P:L-histidine biosynthetic process"/>
    <property type="evidence" value="ECO:0007669"/>
    <property type="project" value="UniProtKB-UniRule"/>
</dbReference>
<accession>A0A3A9K9Y9</accession>
<comment type="pathway">
    <text evidence="2 9">Amino-acid biosynthesis; L-histidine biosynthesis; L-histidine from 5-phospho-alpha-D-ribose 1-diphosphate: step 7/9.</text>
</comment>
<dbReference type="Gene3D" id="3.40.640.10">
    <property type="entry name" value="Type I PLP-dependent aspartate aminotransferase-like (Major domain)"/>
    <property type="match status" value="1"/>
</dbReference>
<evidence type="ECO:0000256" key="3">
    <source>
        <dbReference type="ARBA" id="ARBA00011738"/>
    </source>
</evidence>